<evidence type="ECO:0000259" key="8">
    <source>
        <dbReference type="Pfam" id="PF00249"/>
    </source>
</evidence>
<accession>A0AAP0GX92</accession>
<gene>
    <name evidence="9" type="ORF">SSX86_014026</name>
</gene>
<dbReference type="NCBIfam" id="TIGR01557">
    <property type="entry name" value="myb_SHAQKYF"/>
    <property type="match status" value="1"/>
</dbReference>
<evidence type="ECO:0000256" key="4">
    <source>
        <dbReference type="ARBA" id="ARBA00023015"/>
    </source>
</evidence>
<evidence type="ECO:0000256" key="7">
    <source>
        <dbReference type="SAM" id="MobiDB-lite"/>
    </source>
</evidence>
<evidence type="ECO:0000256" key="2">
    <source>
        <dbReference type="ARBA" id="ARBA00022473"/>
    </source>
</evidence>
<keyword evidence="10" id="KW-1185">Reference proteome</keyword>
<feature type="domain" description="Myb-like" evidence="8">
    <location>
        <begin position="158"/>
        <end position="209"/>
    </location>
</feature>
<keyword evidence="4" id="KW-0805">Transcription regulation</keyword>
<keyword evidence="5" id="KW-0804">Transcription</keyword>
<protein>
    <recommendedName>
        <fullName evidence="8">Myb-like domain-containing protein</fullName>
    </recommendedName>
</protein>
<dbReference type="GO" id="GO:0000976">
    <property type="term" value="F:transcription cis-regulatory region binding"/>
    <property type="evidence" value="ECO:0007669"/>
    <property type="project" value="InterPro"/>
</dbReference>
<evidence type="ECO:0000256" key="3">
    <source>
        <dbReference type="ARBA" id="ARBA00022782"/>
    </source>
</evidence>
<dbReference type="PANTHER" id="PTHR31496:SF25">
    <property type="entry name" value="TRANSCRIPTION FACTOR KAN3-RELATED"/>
    <property type="match status" value="1"/>
</dbReference>
<keyword evidence="2" id="KW-0217">Developmental protein</keyword>
<dbReference type="Pfam" id="PF00249">
    <property type="entry name" value="Myb_DNA-binding"/>
    <property type="match status" value="1"/>
</dbReference>
<comment type="subcellular location">
    <subcellularLocation>
        <location evidence="1">Nucleus</location>
    </subcellularLocation>
</comment>
<dbReference type="EMBL" id="JBCNJP010000015">
    <property type="protein sequence ID" value="KAK9066703.1"/>
    <property type="molecule type" value="Genomic_DNA"/>
</dbReference>
<dbReference type="FunFam" id="1.10.10.60:FF:000002">
    <property type="entry name" value="Myb family transcription factor"/>
    <property type="match status" value="1"/>
</dbReference>
<dbReference type="GO" id="GO:0010158">
    <property type="term" value="P:abaxial cell fate specification"/>
    <property type="evidence" value="ECO:0007669"/>
    <property type="project" value="InterPro"/>
</dbReference>
<keyword evidence="3" id="KW-0221">Differentiation</keyword>
<reference evidence="9 10" key="1">
    <citation type="submission" date="2024-04" db="EMBL/GenBank/DDBJ databases">
        <title>The reference genome of an endangered Asteraceae, Deinandra increscens subsp. villosa, native to the Central Coast of California.</title>
        <authorList>
            <person name="Guilliams M."/>
            <person name="Hasenstab-Lehman K."/>
            <person name="Meyer R."/>
            <person name="Mcevoy S."/>
        </authorList>
    </citation>
    <scope>NUCLEOTIDE SEQUENCE [LARGE SCALE GENOMIC DNA]</scope>
    <source>
        <tissue evidence="9">Leaf</tissue>
    </source>
</reference>
<evidence type="ECO:0000256" key="6">
    <source>
        <dbReference type="ARBA" id="ARBA00023242"/>
    </source>
</evidence>
<dbReference type="GO" id="GO:0006355">
    <property type="term" value="P:regulation of DNA-templated transcription"/>
    <property type="evidence" value="ECO:0007669"/>
    <property type="project" value="InterPro"/>
</dbReference>
<proteinExistence type="predicted"/>
<dbReference type="Proteomes" id="UP001408789">
    <property type="component" value="Unassembled WGS sequence"/>
</dbReference>
<organism evidence="9 10">
    <name type="scientific">Deinandra increscens subsp. villosa</name>
    <dbReference type="NCBI Taxonomy" id="3103831"/>
    <lineage>
        <taxon>Eukaryota</taxon>
        <taxon>Viridiplantae</taxon>
        <taxon>Streptophyta</taxon>
        <taxon>Embryophyta</taxon>
        <taxon>Tracheophyta</taxon>
        <taxon>Spermatophyta</taxon>
        <taxon>Magnoliopsida</taxon>
        <taxon>eudicotyledons</taxon>
        <taxon>Gunneridae</taxon>
        <taxon>Pentapetalae</taxon>
        <taxon>asterids</taxon>
        <taxon>campanulids</taxon>
        <taxon>Asterales</taxon>
        <taxon>Asteraceae</taxon>
        <taxon>Asteroideae</taxon>
        <taxon>Heliantheae alliance</taxon>
        <taxon>Madieae</taxon>
        <taxon>Madiinae</taxon>
        <taxon>Deinandra</taxon>
    </lineage>
</organism>
<keyword evidence="6" id="KW-0539">Nucleus</keyword>
<dbReference type="InterPro" id="IPR006447">
    <property type="entry name" value="Myb_dom_plants"/>
</dbReference>
<dbReference type="PANTHER" id="PTHR31496">
    <property type="entry name" value="TRANSCRIPTION FACTOR KAN2-RELATED"/>
    <property type="match status" value="1"/>
</dbReference>
<dbReference type="SUPFAM" id="SSF46689">
    <property type="entry name" value="Homeodomain-like"/>
    <property type="match status" value="1"/>
</dbReference>
<sequence>MFLDSRTTLPDLSLQISQPVTTAAAHDSCIKRSNYSSDSNSCGSDLTQENGLINMFNNHPHHYYHHHHHPDATFVTHGIQLDDHHQQPGLSLGLEGFDPPHPMVPNLQLQRNSLLLQHHHQLFGNGNQHYLQPQNYGHEFKRSSRMVSRVRRVVRAPRMRWTSTLHAHFVHAVQLLGGHERATPKSVLELMNVKDLTLAHVKSHLQMYRTVKSTDKGAGGVADMDMMNPTTPMTVEGGMSTFDDKMDNITTHPSPLTTLQKPQRGSWSLSMESNDSSFSSQEHTPNCSTLGGIDTTVEKHETSLHLSENHNKLQDCSRIKSPDSDMLPDLEFTLGRPGRQVEDWILKGK</sequence>
<dbReference type="Gene3D" id="1.10.10.60">
    <property type="entry name" value="Homeodomain-like"/>
    <property type="match status" value="1"/>
</dbReference>
<name>A0AAP0GX92_9ASTR</name>
<dbReference type="InterPro" id="IPR009057">
    <property type="entry name" value="Homeodomain-like_sf"/>
</dbReference>
<dbReference type="AlphaFoldDB" id="A0AAP0GX92"/>
<evidence type="ECO:0000256" key="5">
    <source>
        <dbReference type="ARBA" id="ARBA00023163"/>
    </source>
</evidence>
<evidence type="ECO:0000313" key="10">
    <source>
        <dbReference type="Proteomes" id="UP001408789"/>
    </source>
</evidence>
<dbReference type="InterPro" id="IPR001005">
    <property type="entry name" value="SANT/Myb"/>
</dbReference>
<dbReference type="GO" id="GO:0005634">
    <property type="term" value="C:nucleus"/>
    <property type="evidence" value="ECO:0007669"/>
    <property type="project" value="UniProtKB-SubCell"/>
</dbReference>
<feature type="region of interest" description="Disordered" evidence="7">
    <location>
        <begin position="252"/>
        <end position="287"/>
    </location>
</feature>
<comment type="caution">
    <text evidence="9">The sequence shown here is derived from an EMBL/GenBank/DDBJ whole genome shotgun (WGS) entry which is preliminary data.</text>
</comment>
<evidence type="ECO:0000256" key="1">
    <source>
        <dbReference type="ARBA" id="ARBA00004123"/>
    </source>
</evidence>
<evidence type="ECO:0000313" key="9">
    <source>
        <dbReference type="EMBL" id="KAK9066703.1"/>
    </source>
</evidence>
<dbReference type="InterPro" id="IPR044847">
    <property type="entry name" value="KAN_fam"/>
</dbReference>